<evidence type="ECO:0000313" key="9">
    <source>
        <dbReference type="Proteomes" id="UP000663879"/>
    </source>
</evidence>
<dbReference type="Gene3D" id="3.40.50.720">
    <property type="entry name" value="NAD(P)-binding Rossmann-like Domain"/>
    <property type="match status" value="1"/>
</dbReference>
<sequence>MLLKSSRSLFNSLNFSHNILKMMKGILVHEFGGPEACKYETSIPIPEPNDDQIQIRVHAAGVNPVDTYIRSGTHSRRPALPYTPGGDSAGVITKVGKNIKNFKVGDRVFTCNSDSGTYAEYTISKPMYTFKLDDSLSFEEGSALGIPYFTAYRALFLKGHAKPGETVLIHGASGAVGLACVQLAKSQGLRVIGTAGSEAGLELVKTTGADYVFNHREEGYMDKIKALNPEGLEIIIEMLANVNLANDIQILKWKKGRVMVVGNRGAIEMNPRFLMAKETSVTGITLFTSDEEDFHLMYNHLDALIKQKSIRPVMGHFYSIQEANKAHHDVINNTGTTGRLTLRLD</sequence>
<evidence type="ECO:0000256" key="1">
    <source>
        <dbReference type="ARBA" id="ARBA00004496"/>
    </source>
</evidence>
<proteinExistence type="inferred from homology"/>
<evidence type="ECO:0000313" key="8">
    <source>
        <dbReference type="EMBL" id="CAF0822396.1"/>
    </source>
</evidence>
<dbReference type="GO" id="GO:0070402">
    <property type="term" value="F:NADPH binding"/>
    <property type="evidence" value="ECO:0007669"/>
    <property type="project" value="TreeGrafter"/>
</dbReference>
<dbReference type="Pfam" id="PF00107">
    <property type="entry name" value="ADH_zinc_N"/>
    <property type="match status" value="1"/>
</dbReference>
<dbReference type="AlphaFoldDB" id="A0A813U8M5"/>
<name>A0A813U8M5_9BILA</name>
<comment type="subcellular location">
    <subcellularLocation>
        <location evidence="1">Cytoplasm</location>
    </subcellularLocation>
</comment>
<dbReference type="FunFam" id="3.40.50.720:FF:000244">
    <property type="entry name" value="quinone oxidoreductase"/>
    <property type="match status" value="1"/>
</dbReference>
<dbReference type="InterPro" id="IPR020843">
    <property type="entry name" value="ER"/>
</dbReference>
<dbReference type="InterPro" id="IPR013154">
    <property type="entry name" value="ADH-like_N"/>
</dbReference>
<dbReference type="Proteomes" id="UP000663879">
    <property type="component" value="Unassembled WGS sequence"/>
</dbReference>
<dbReference type="InterPro" id="IPR013149">
    <property type="entry name" value="ADH-like_C"/>
</dbReference>
<dbReference type="Pfam" id="PF08240">
    <property type="entry name" value="ADH_N"/>
    <property type="match status" value="1"/>
</dbReference>
<dbReference type="PANTHER" id="PTHR44154">
    <property type="entry name" value="QUINONE OXIDOREDUCTASE"/>
    <property type="match status" value="1"/>
</dbReference>
<accession>A0A813U8M5</accession>
<dbReference type="InterPro" id="IPR011032">
    <property type="entry name" value="GroES-like_sf"/>
</dbReference>
<evidence type="ECO:0000256" key="2">
    <source>
        <dbReference type="ARBA" id="ARBA00010371"/>
    </source>
</evidence>
<feature type="domain" description="Enoyl reductase (ER)" evidence="7">
    <location>
        <begin position="32"/>
        <end position="342"/>
    </location>
</feature>
<dbReference type="SMART" id="SM00829">
    <property type="entry name" value="PKS_ER"/>
    <property type="match status" value="1"/>
</dbReference>
<dbReference type="FunFam" id="3.90.180.10:FF:000016">
    <property type="entry name" value="Quinone oxidoreductase"/>
    <property type="match status" value="1"/>
</dbReference>
<dbReference type="EMBL" id="CAJNOC010000967">
    <property type="protein sequence ID" value="CAF0822396.1"/>
    <property type="molecule type" value="Genomic_DNA"/>
</dbReference>
<dbReference type="CDD" id="cd08253">
    <property type="entry name" value="zeta_crystallin"/>
    <property type="match status" value="1"/>
</dbReference>
<evidence type="ECO:0000256" key="5">
    <source>
        <dbReference type="ARBA" id="ARBA00022884"/>
    </source>
</evidence>
<dbReference type="OrthoDB" id="3941538at2759"/>
<dbReference type="Gene3D" id="3.90.180.10">
    <property type="entry name" value="Medium-chain alcohol dehydrogenases, catalytic domain"/>
    <property type="match status" value="1"/>
</dbReference>
<dbReference type="GO" id="GO:0005829">
    <property type="term" value="C:cytosol"/>
    <property type="evidence" value="ECO:0007669"/>
    <property type="project" value="TreeGrafter"/>
</dbReference>
<dbReference type="InterPro" id="IPR036291">
    <property type="entry name" value="NAD(P)-bd_dom_sf"/>
</dbReference>
<organism evidence="8 9">
    <name type="scientific">Brachionus calyciflorus</name>
    <dbReference type="NCBI Taxonomy" id="104777"/>
    <lineage>
        <taxon>Eukaryota</taxon>
        <taxon>Metazoa</taxon>
        <taxon>Spiralia</taxon>
        <taxon>Gnathifera</taxon>
        <taxon>Rotifera</taxon>
        <taxon>Eurotatoria</taxon>
        <taxon>Monogononta</taxon>
        <taxon>Pseudotrocha</taxon>
        <taxon>Ploima</taxon>
        <taxon>Brachionidae</taxon>
        <taxon>Brachionus</taxon>
    </lineage>
</organism>
<dbReference type="SUPFAM" id="SSF51735">
    <property type="entry name" value="NAD(P)-binding Rossmann-fold domains"/>
    <property type="match status" value="1"/>
</dbReference>
<evidence type="ECO:0000256" key="4">
    <source>
        <dbReference type="ARBA" id="ARBA00022857"/>
    </source>
</evidence>
<keyword evidence="6" id="KW-0007">Acetylation</keyword>
<dbReference type="InterPro" id="IPR051603">
    <property type="entry name" value="Zinc-ADH_QOR/CCCR"/>
</dbReference>
<reference evidence="8" key="1">
    <citation type="submission" date="2021-02" db="EMBL/GenBank/DDBJ databases">
        <authorList>
            <person name="Nowell W R."/>
        </authorList>
    </citation>
    <scope>NUCLEOTIDE SEQUENCE</scope>
    <source>
        <strain evidence="8">Ploen Becks lab</strain>
    </source>
</reference>
<keyword evidence="3" id="KW-0963">Cytoplasm</keyword>
<dbReference type="SUPFAM" id="SSF50129">
    <property type="entry name" value="GroES-like"/>
    <property type="match status" value="1"/>
</dbReference>
<keyword evidence="4" id="KW-0521">NADP</keyword>
<gene>
    <name evidence="8" type="ORF">OXX778_LOCUS7537</name>
</gene>
<evidence type="ECO:0000256" key="6">
    <source>
        <dbReference type="ARBA" id="ARBA00022990"/>
    </source>
</evidence>
<keyword evidence="5" id="KW-0694">RNA-binding</keyword>
<comment type="similarity">
    <text evidence="2">Belongs to the zinc-containing alcohol dehydrogenase family. Quinone oxidoreductase subfamily.</text>
</comment>
<evidence type="ECO:0000256" key="3">
    <source>
        <dbReference type="ARBA" id="ARBA00022490"/>
    </source>
</evidence>
<dbReference type="GO" id="GO:0003960">
    <property type="term" value="F:quinone reductase (NADPH) activity"/>
    <property type="evidence" value="ECO:0007669"/>
    <property type="project" value="TreeGrafter"/>
</dbReference>
<evidence type="ECO:0000259" key="7">
    <source>
        <dbReference type="SMART" id="SM00829"/>
    </source>
</evidence>
<comment type="caution">
    <text evidence="8">The sequence shown here is derived from an EMBL/GenBank/DDBJ whole genome shotgun (WGS) entry which is preliminary data.</text>
</comment>
<dbReference type="GO" id="GO:0003730">
    <property type="term" value="F:mRNA 3'-UTR binding"/>
    <property type="evidence" value="ECO:0007669"/>
    <property type="project" value="TreeGrafter"/>
</dbReference>
<protein>
    <recommendedName>
        <fullName evidence="7">Enoyl reductase (ER) domain-containing protein</fullName>
    </recommendedName>
</protein>
<dbReference type="PANTHER" id="PTHR44154:SF1">
    <property type="entry name" value="QUINONE OXIDOREDUCTASE"/>
    <property type="match status" value="1"/>
</dbReference>
<keyword evidence="9" id="KW-1185">Reference proteome</keyword>